<accession>A0A8B6CS58</accession>
<evidence type="ECO:0000313" key="1">
    <source>
        <dbReference type="EMBL" id="VDI08773.1"/>
    </source>
</evidence>
<dbReference type="Proteomes" id="UP000596742">
    <property type="component" value="Unassembled WGS sequence"/>
</dbReference>
<reference evidence="1" key="1">
    <citation type="submission" date="2018-11" db="EMBL/GenBank/DDBJ databases">
        <authorList>
            <person name="Alioto T."/>
            <person name="Alioto T."/>
        </authorList>
    </citation>
    <scope>NUCLEOTIDE SEQUENCE</scope>
</reference>
<keyword evidence="2" id="KW-1185">Reference proteome</keyword>
<gene>
    <name evidence="1" type="ORF">MGAL_10B056162</name>
</gene>
<sequence>MSKSDFILWDDDLNSYDLDILLGEYTDNELFVNSDSEDNTYDHRVTNSASNLSKEKSNKIDVKRKENTDGQCNFSTTYDTIFHTAYIDTADSIISDPIQNLFGDSAITEITKQCKTNNEVEQFFQS</sequence>
<dbReference type="AlphaFoldDB" id="A0A8B6CS58"/>
<protein>
    <submittedName>
        <fullName evidence="1">Uncharacterized protein</fullName>
    </submittedName>
</protein>
<organism evidence="1 2">
    <name type="scientific">Mytilus galloprovincialis</name>
    <name type="common">Mediterranean mussel</name>
    <dbReference type="NCBI Taxonomy" id="29158"/>
    <lineage>
        <taxon>Eukaryota</taxon>
        <taxon>Metazoa</taxon>
        <taxon>Spiralia</taxon>
        <taxon>Lophotrochozoa</taxon>
        <taxon>Mollusca</taxon>
        <taxon>Bivalvia</taxon>
        <taxon>Autobranchia</taxon>
        <taxon>Pteriomorphia</taxon>
        <taxon>Mytilida</taxon>
        <taxon>Mytiloidea</taxon>
        <taxon>Mytilidae</taxon>
        <taxon>Mytilinae</taxon>
        <taxon>Mytilus</taxon>
    </lineage>
</organism>
<evidence type="ECO:0000313" key="2">
    <source>
        <dbReference type="Proteomes" id="UP000596742"/>
    </source>
</evidence>
<proteinExistence type="predicted"/>
<comment type="caution">
    <text evidence="1">The sequence shown here is derived from an EMBL/GenBank/DDBJ whole genome shotgun (WGS) entry which is preliminary data.</text>
</comment>
<name>A0A8B6CS58_MYTGA</name>
<dbReference type="EMBL" id="UYJE01002234">
    <property type="protein sequence ID" value="VDI08773.1"/>
    <property type="molecule type" value="Genomic_DNA"/>
</dbReference>